<comment type="caution">
    <text evidence="1">The sequence shown here is derived from an EMBL/GenBank/DDBJ whole genome shotgun (WGS) entry which is preliminary data.</text>
</comment>
<proteinExistence type="predicted"/>
<accession>A0ABQ5VZX4</accession>
<dbReference type="EMBL" id="BSNS01000002">
    <property type="protein sequence ID" value="GLQ53167.1"/>
    <property type="molecule type" value="Genomic_DNA"/>
</dbReference>
<name>A0ABQ5VZX4_9HYPH</name>
<sequence>MTVPAVSKAVDEALSRYSEPVRARLLEIREIIFMVATETDEVGPLTETLKWDEAAYLTEASKSGTTIRLGTTRSAPEECAVLFNCKTMLIETFRTYFADDFAFEDNRALIVPTSQPLPREPLILCLRAALTYHRWKGAGSWSQRNAGVRRSPRLLSRISR</sequence>
<evidence type="ECO:0000313" key="2">
    <source>
        <dbReference type="Proteomes" id="UP001156691"/>
    </source>
</evidence>
<gene>
    <name evidence="1" type="ORF">GCM10010862_04250</name>
</gene>
<organism evidence="1 2">
    <name type="scientific">Devosia nitrariae</name>
    <dbReference type="NCBI Taxonomy" id="2071872"/>
    <lineage>
        <taxon>Bacteria</taxon>
        <taxon>Pseudomonadati</taxon>
        <taxon>Pseudomonadota</taxon>
        <taxon>Alphaproteobacteria</taxon>
        <taxon>Hyphomicrobiales</taxon>
        <taxon>Devosiaceae</taxon>
        <taxon>Devosia</taxon>
    </lineage>
</organism>
<evidence type="ECO:0008006" key="3">
    <source>
        <dbReference type="Google" id="ProtNLM"/>
    </source>
</evidence>
<protein>
    <recommendedName>
        <fullName evidence="3">DUF1801 domain-containing protein</fullName>
    </recommendedName>
</protein>
<reference evidence="2" key="1">
    <citation type="journal article" date="2019" name="Int. J. Syst. Evol. Microbiol.">
        <title>The Global Catalogue of Microorganisms (GCM) 10K type strain sequencing project: providing services to taxonomists for standard genome sequencing and annotation.</title>
        <authorList>
            <consortium name="The Broad Institute Genomics Platform"/>
            <consortium name="The Broad Institute Genome Sequencing Center for Infectious Disease"/>
            <person name="Wu L."/>
            <person name="Ma J."/>
        </authorList>
    </citation>
    <scope>NUCLEOTIDE SEQUENCE [LARGE SCALE GENOMIC DNA]</scope>
    <source>
        <strain evidence="2">NBRC 112416</strain>
    </source>
</reference>
<evidence type="ECO:0000313" key="1">
    <source>
        <dbReference type="EMBL" id="GLQ53167.1"/>
    </source>
</evidence>
<dbReference type="Proteomes" id="UP001156691">
    <property type="component" value="Unassembled WGS sequence"/>
</dbReference>
<keyword evidence="2" id="KW-1185">Reference proteome</keyword>
<dbReference type="SUPFAM" id="SSF159888">
    <property type="entry name" value="YdhG-like"/>
    <property type="match status" value="1"/>
</dbReference>